<evidence type="ECO:0000256" key="4">
    <source>
        <dbReference type="PROSITE-ProRule" id="PRU00339"/>
    </source>
</evidence>
<dbReference type="InterPro" id="IPR013105">
    <property type="entry name" value="TPR_2"/>
</dbReference>
<name>A0A921AVA8_9BACT</name>
<dbReference type="EMBL" id="DYZA01000045">
    <property type="protein sequence ID" value="HJD96509.1"/>
    <property type="molecule type" value="Genomic_DNA"/>
</dbReference>
<evidence type="ECO:0000256" key="1">
    <source>
        <dbReference type="ARBA" id="ARBA00022737"/>
    </source>
</evidence>
<reference evidence="5" key="2">
    <citation type="submission" date="2021-09" db="EMBL/GenBank/DDBJ databases">
        <authorList>
            <person name="Gilroy R."/>
        </authorList>
    </citation>
    <scope>NUCLEOTIDE SEQUENCE</scope>
    <source>
        <strain evidence="5">ChiGjej2B2-19336</strain>
    </source>
</reference>
<dbReference type="Pfam" id="PF07719">
    <property type="entry name" value="TPR_2"/>
    <property type="match status" value="1"/>
</dbReference>
<proteinExistence type="predicted"/>
<dbReference type="PROSITE" id="PS50005">
    <property type="entry name" value="TPR"/>
    <property type="match status" value="2"/>
</dbReference>
<dbReference type="InterPro" id="IPR019734">
    <property type="entry name" value="TPR_rpt"/>
</dbReference>
<evidence type="ECO:0000256" key="3">
    <source>
        <dbReference type="ARBA" id="ARBA00023078"/>
    </source>
</evidence>
<keyword evidence="2 4" id="KW-0802">TPR repeat</keyword>
<evidence type="ECO:0000256" key="2">
    <source>
        <dbReference type="ARBA" id="ARBA00022803"/>
    </source>
</evidence>
<dbReference type="PANTHER" id="PTHR44943">
    <property type="entry name" value="CELLULOSE SYNTHASE OPERON PROTEIN C"/>
    <property type="match status" value="1"/>
</dbReference>
<dbReference type="PANTHER" id="PTHR44943:SF9">
    <property type="entry name" value="TPR-REPEAT-CONTAINING PROTEIN"/>
    <property type="match status" value="1"/>
</dbReference>
<protein>
    <submittedName>
        <fullName evidence="5">Tetratricopeptide repeat protein</fullName>
    </submittedName>
</protein>
<dbReference type="InterPro" id="IPR011990">
    <property type="entry name" value="TPR-like_helical_dom_sf"/>
</dbReference>
<gene>
    <name evidence="5" type="ORF">K8W16_02535</name>
</gene>
<organism evidence="5 6">
    <name type="scientific">Mailhella massiliensis</name>
    <dbReference type="NCBI Taxonomy" id="1903261"/>
    <lineage>
        <taxon>Bacteria</taxon>
        <taxon>Pseudomonadati</taxon>
        <taxon>Thermodesulfobacteriota</taxon>
        <taxon>Desulfovibrionia</taxon>
        <taxon>Desulfovibrionales</taxon>
        <taxon>Desulfovibrionaceae</taxon>
        <taxon>Mailhella</taxon>
    </lineage>
</organism>
<accession>A0A921AVA8</accession>
<keyword evidence="1" id="KW-0677">Repeat</keyword>
<dbReference type="Pfam" id="PF13174">
    <property type="entry name" value="TPR_6"/>
    <property type="match status" value="1"/>
</dbReference>
<comment type="caution">
    <text evidence="5">The sequence shown here is derived from an EMBL/GenBank/DDBJ whole genome shotgun (WGS) entry which is preliminary data.</text>
</comment>
<sequence length="275" mass="29771">MNSEKKRGIMLTSSAIILCIVSFAAGFVGGGMVAEHRAAGKADHAPAAAPPVVTAGSISAEDEHIRHLREEAMAEPGNAGRWTKLGNACFDAGDPEGAIEAYQASLSLEPGNADVRTDMGSMYRMKGEALRAVECYDQALRDSPGHKNAVFNKGVTLILDLEKPEEAVAFWQSVLEKEPNFTLSSGEPLKRVMPALLANAALQLEAHDRQETALRSYAEALKLDDSFAPALVHRAWLLENMGRASEALPLWKRVLELYPEATDPAGKPVRDRIKQ</sequence>
<feature type="repeat" description="TPR" evidence="4">
    <location>
        <begin position="113"/>
        <end position="146"/>
    </location>
</feature>
<dbReference type="Proteomes" id="UP000698963">
    <property type="component" value="Unassembled WGS sequence"/>
</dbReference>
<dbReference type="Gene3D" id="1.25.40.10">
    <property type="entry name" value="Tetratricopeptide repeat domain"/>
    <property type="match status" value="2"/>
</dbReference>
<feature type="repeat" description="TPR" evidence="4">
    <location>
        <begin position="79"/>
        <end position="112"/>
    </location>
</feature>
<reference evidence="5" key="1">
    <citation type="journal article" date="2021" name="PeerJ">
        <title>Extensive microbial diversity within the chicken gut microbiome revealed by metagenomics and culture.</title>
        <authorList>
            <person name="Gilroy R."/>
            <person name="Ravi A."/>
            <person name="Getino M."/>
            <person name="Pursley I."/>
            <person name="Horton D.L."/>
            <person name="Alikhan N.F."/>
            <person name="Baker D."/>
            <person name="Gharbi K."/>
            <person name="Hall N."/>
            <person name="Watson M."/>
            <person name="Adriaenssens E.M."/>
            <person name="Foster-Nyarko E."/>
            <person name="Jarju S."/>
            <person name="Secka A."/>
            <person name="Antonio M."/>
            <person name="Oren A."/>
            <person name="Chaudhuri R.R."/>
            <person name="La Ragione R."/>
            <person name="Hildebrand F."/>
            <person name="Pallen M.J."/>
        </authorList>
    </citation>
    <scope>NUCLEOTIDE SEQUENCE</scope>
    <source>
        <strain evidence="5">ChiGjej2B2-19336</strain>
    </source>
</reference>
<dbReference type="SMART" id="SM00028">
    <property type="entry name" value="TPR"/>
    <property type="match status" value="5"/>
</dbReference>
<dbReference type="AlphaFoldDB" id="A0A921AVA8"/>
<dbReference type="SUPFAM" id="SSF48452">
    <property type="entry name" value="TPR-like"/>
    <property type="match status" value="1"/>
</dbReference>
<evidence type="ECO:0000313" key="5">
    <source>
        <dbReference type="EMBL" id="HJD96509.1"/>
    </source>
</evidence>
<dbReference type="RefSeq" id="WP_304120878.1">
    <property type="nucleotide sequence ID" value="NZ_DYZA01000045.1"/>
</dbReference>
<dbReference type="InterPro" id="IPR051685">
    <property type="entry name" value="Ycf3/AcsC/BcsC/TPR_MFPF"/>
</dbReference>
<evidence type="ECO:0000313" key="6">
    <source>
        <dbReference type="Proteomes" id="UP000698963"/>
    </source>
</evidence>
<keyword evidence="3" id="KW-0793">Thylakoid</keyword>